<name>A0A564ZF22_9BACT</name>
<gene>
    <name evidence="1" type="primary">cloSI</name>
    <name evidence="1" type="ORF">MELA_00279</name>
</gene>
<keyword evidence="1" id="KW-0378">Hydrolase</keyword>
<protein>
    <submittedName>
        <fullName evidence="1">Clostripain</fullName>
        <ecNumber evidence="1">3.4.22.8</ecNumber>
    </submittedName>
</protein>
<dbReference type="Pfam" id="PF03415">
    <property type="entry name" value="Peptidase_C11"/>
    <property type="match status" value="2"/>
</dbReference>
<dbReference type="EMBL" id="CABIKM010000003">
    <property type="protein sequence ID" value="VUZ83921.1"/>
    <property type="molecule type" value="Genomic_DNA"/>
</dbReference>
<dbReference type="PANTHER" id="PTHR37835">
    <property type="entry name" value="ALPHA-CLOSTRIPAIN"/>
    <property type="match status" value="1"/>
</dbReference>
<accession>A0A564ZF22</accession>
<dbReference type="EC" id="3.4.22.8" evidence="1"/>
<evidence type="ECO:0000313" key="2">
    <source>
        <dbReference type="Proteomes" id="UP000334340"/>
    </source>
</evidence>
<dbReference type="Proteomes" id="UP000334340">
    <property type="component" value="Unassembled WGS sequence"/>
</dbReference>
<sequence length="425" mass="47325">MSTGAKKKAQWTVLGYLAGDNNLEGAAIDDINEMEAVGSSDRMNVVIQVDRAADFNQSNGDWRTTRRYYITQGADRKKITSKLLKDLGETNTGDSRVLQDFMRCAVQDYPAERYLLVLWNHGSGFYVPPEMMVGEGAPSPREMTTRARAKMRRSFFHTTRQEVFSQEPRKRGICYDDGSSDCLDNKELQQVLSYMQTRLDGRKIDVVGMDACLMTMLEVAYQIRNQAAILVGSEETEPGEGWPYDRILADLSAKPTMPGADLAKCIVDRYIESYEEPGPFDQDVTQAALDLSRLGDVTAAVDALAKALLQKLPSVQTKGAIVTAWQRAARFFDNYYVDLHHFAENLGELAGDAAISTACQGVKNAIEGRGAASPIIWERHLGEGMTKVKGLSIYLPPLKNPSDYYRTLDFAADTKWADFLDAYLT</sequence>
<proteinExistence type="predicted"/>
<organism evidence="1 2">
    <name type="scientific">Candidatus Methylomirabilis lanthanidiphila</name>
    <dbReference type="NCBI Taxonomy" id="2211376"/>
    <lineage>
        <taxon>Bacteria</taxon>
        <taxon>Candidatus Methylomirabilota</taxon>
        <taxon>Candidatus Methylomirabilia</taxon>
        <taxon>Candidatus Methylomirabilales</taxon>
        <taxon>Candidatus Methylomirabilaceae</taxon>
        <taxon>Candidatus Methylomirabilis</taxon>
    </lineage>
</organism>
<dbReference type="AlphaFoldDB" id="A0A564ZF22"/>
<reference evidence="1 2" key="1">
    <citation type="submission" date="2019-07" db="EMBL/GenBank/DDBJ databases">
        <authorList>
            <person name="Cremers G."/>
        </authorList>
    </citation>
    <scope>NUCLEOTIDE SEQUENCE [LARGE SCALE GENOMIC DNA]</scope>
</reference>
<keyword evidence="2" id="KW-1185">Reference proteome</keyword>
<dbReference type="Gene3D" id="3.40.50.11970">
    <property type="match status" value="1"/>
</dbReference>
<dbReference type="InterPro" id="IPR005077">
    <property type="entry name" value="Peptidase_C11"/>
</dbReference>
<dbReference type="GO" id="GO:0004197">
    <property type="term" value="F:cysteine-type endopeptidase activity"/>
    <property type="evidence" value="ECO:0007669"/>
    <property type="project" value="UniProtKB-EC"/>
</dbReference>
<dbReference type="PANTHER" id="PTHR37835:SF1">
    <property type="entry name" value="ALPHA-CLOSTRIPAIN"/>
    <property type="match status" value="1"/>
</dbReference>
<evidence type="ECO:0000313" key="1">
    <source>
        <dbReference type="EMBL" id="VUZ83921.1"/>
    </source>
</evidence>